<dbReference type="EMBL" id="CP134185">
    <property type="protein sequence ID" value="WPA98847.1"/>
    <property type="molecule type" value="Genomic_DNA"/>
</dbReference>
<dbReference type="PROSITE" id="PS51375">
    <property type="entry name" value="PPR"/>
    <property type="match status" value="1"/>
</dbReference>
<evidence type="ECO:0000313" key="8">
    <source>
        <dbReference type="EMBL" id="WPA98847.1"/>
    </source>
</evidence>
<comment type="function">
    <text evidence="3">Regulates mitochondrial small subunit maturation by controlling 15S rRNA 5'-end processing. Localizes to the 5' precursor of the 15S rRNA in a position that is subsequently occupied by mS47 in the mature yeast mtSSU. Uses structure and sequence-specific RNA recognition, binding to a single-stranded region of the precursor and specifically recognizing bases -6 to -1. The exchange of Ccm1 for mS47 is coupled to the irreversible removal of precursor rRNA that is accompanied by conformational changes of the mitoribosomal proteins uS5m and mS26. These conformational changes signal completion of 5'-end rRNA processing through protection of the mature 5'-end of the 15S rRNA and stabilization of mS47. The removal of the 5' precursor together with the dissociation of Ccm1 may be catalyzed by the 5'-3' exoribonuclease Pet127. Involved in the specific removal of group I introns in mitochondrial encoded transcripts.</text>
</comment>
<dbReference type="InterPro" id="IPR002885">
    <property type="entry name" value="PPR_rpt"/>
</dbReference>
<evidence type="ECO:0000313" key="10">
    <source>
        <dbReference type="Proteomes" id="UP001302367"/>
    </source>
</evidence>
<proteinExistence type="inferred from homology"/>
<evidence type="ECO:0000313" key="7">
    <source>
        <dbReference type="EMBL" id="PIA98465.1"/>
    </source>
</evidence>
<dbReference type="NCBIfam" id="TIGR00756">
    <property type="entry name" value="PPR"/>
    <property type="match status" value="1"/>
</dbReference>
<sequence>MLECSACVSRVLRSIAGDGRHAASISTRPLILTPHLAQRPHRRRLATAVEVETPSKDALSGLVPVDKPTVEQFAQKRGGPIVIANEKALRKELEYLKDPLKLADHVDYVLRCEQPDKALDLCRLASKNMNCIVSWNHVVAWNAHNGRPAKAIAIFNEMKKRGQFPDSYTYMRLLTALSESKEEVGKIVSIYHGMCSPSSKVKPNTSHTSAALRACSLAGDMDALWGIVSRLPEKGPNAPDAKVYTTILQAIKHNALGAEADVSLLEAQRQDAVNEGRRIWQEVISKWREGALMLDESLVVAMADLLLLSNRMQDRDNVLDLIHQTTGLERQIAPIGSEERRTGHVPVEKPVHEEARLAPAEGLHDFTPVPSFHAFNPVTPAMRSDKSKRPQALVWVRPGNGILAMLIRVCDVMRTPKALNSYWDILTSAPHRVIPDPANFHHMLNVLRTNRSSVRAAHVLQRMHDEVGVKALPMTYILAMRICARDRNNPNIIDIATDIINDMEKQLHPLDMQTLQMYISLAQKTNNGPNIIEALNRVLEMEEKIFKSDPQTKSVASEHNAVATDVYSAMRSAIDQLLVRKLIPKGAEEHWQEVRKKVDYSRGELQFGSNFRVGRKHASENRLGTTDARAGRMKAERGDGQVLLPPREGRRNFQKSVPSHGRSQRVLRFGGQVRTWPPKRRVENGLGKTDGFADTPGDLVG</sequence>
<protein>
    <recommendedName>
        <fullName evidence="11">Pentatricopeptide repeat-containing protein</fullName>
    </recommendedName>
</protein>
<feature type="region of interest" description="Disordered" evidence="6">
    <location>
        <begin position="677"/>
        <end position="701"/>
    </location>
</feature>
<dbReference type="EMBL" id="LKMD01000102">
    <property type="protein sequence ID" value="PIA98465.1"/>
    <property type="molecule type" value="Genomic_DNA"/>
</dbReference>
<name>A0A2G5I0X8_CERBT</name>
<keyword evidence="10" id="KW-1185">Reference proteome</keyword>
<accession>A0A2G5I0X8</accession>
<evidence type="ECO:0000313" key="9">
    <source>
        <dbReference type="Proteomes" id="UP000230605"/>
    </source>
</evidence>
<feature type="repeat" description="PPR" evidence="5">
    <location>
        <begin position="131"/>
        <end position="165"/>
    </location>
</feature>
<dbReference type="PANTHER" id="PTHR47447:SF17">
    <property type="entry name" value="OS12G0638900 PROTEIN"/>
    <property type="match status" value="1"/>
</dbReference>
<dbReference type="AlphaFoldDB" id="A0A2G5I0X8"/>
<comment type="similarity">
    <text evidence="1">Belongs to the CCM1 family.</text>
</comment>
<evidence type="ECO:0000256" key="4">
    <source>
        <dbReference type="ARBA" id="ARBA00044511"/>
    </source>
</evidence>
<evidence type="ECO:0008006" key="11">
    <source>
        <dbReference type="Google" id="ProtNLM"/>
    </source>
</evidence>
<evidence type="ECO:0000256" key="2">
    <source>
        <dbReference type="ARBA" id="ARBA00022737"/>
    </source>
</evidence>
<dbReference type="Gene3D" id="1.25.40.10">
    <property type="entry name" value="Tetratricopeptide repeat domain"/>
    <property type="match status" value="2"/>
</dbReference>
<keyword evidence="2" id="KW-0677">Repeat</keyword>
<reference evidence="8 10" key="2">
    <citation type="submission" date="2023-09" db="EMBL/GenBank/DDBJ databases">
        <title>Complete-Gapless Cercospora beticola genome.</title>
        <authorList>
            <person name="Wyatt N.A."/>
            <person name="Spanner R.E."/>
            <person name="Bolton M.D."/>
        </authorList>
    </citation>
    <scope>NUCLEOTIDE SEQUENCE [LARGE SCALE GENOMIC DNA]</scope>
    <source>
        <strain evidence="8">Cb09-40</strain>
    </source>
</reference>
<comment type="subunit">
    <text evidence="4">Binds to mitochondrial small subunit 15S rRNA.</text>
</comment>
<evidence type="ECO:0000256" key="6">
    <source>
        <dbReference type="SAM" id="MobiDB-lite"/>
    </source>
</evidence>
<reference evidence="7 9" key="1">
    <citation type="submission" date="2015-10" db="EMBL/GenBank/DDBJ databases">
        <title>The cercosporin biosynthetic gene cluster was horizontally transferred to several fungal lineages and shown to be expanded in Cercospora beticola based on microsynteny with recipient genomes.</title>
        <authorList>
            <person name="De Jonge R."/>
            <person name="Ebert M.K."/>
            <person name="Suttle J.C."/>
            <person name="Jurick Ii W.M."/>
            <person name="Secor G.A."/>
            <person name="Thomma B.P."/>
            <person name="Van De Peer Y."/>
            <person name="Bolton M.D."/>
        </authorList>
    </citation>
    <scope>NUCLEOTIDE SEQUENCE [LARGE SCALE GENOMIC DNA]</scope>
    <source>
        <strain evidence="7 9">09-40</strain>
    </source>
</reference>
<evidence type="ECO:0000256" key="3">
    <source>
        <dbReference type="ARBA" id="ARBA00044493"/>
    </source>
</evidence>
<evidence type="ECO:0000256" key="5">
    <source>
        <dbReference type="PROSITE-ProRule" id="PRU00708"/>
    </source>
</evidence>
<dbReference type="PANTHER" id="PTHR47447">
    <property type="entry name" value="OS03G0856100 PROTEIN"/>
    <property type="match status" value="1"/>
</dbReference>
<evidence type="ECO:0000256" key="1">
    <source>
        <dbReference type="ARBA" id="ARBA00006192"/>
    </source>
</evidence>
<dbReference type="Proteomes" id="UP001302367">
    <property type="component" value="Chromosome 2"/>
</dbReference>
<dbReference type="OrthoDB" id="185373at2759"/>
<gene>
    <name evidence="7" type="ORF">CB0940_06232</name>
    <name evidence="8" type="ORF">RHO25_003460</name>
</gene>
<dbReference type="Proteomes" id="UP000230605">
    <property type="component" value="Chromosome 2"/>
</dbReference>
<organism evidence="7 9">
    <name type="scientific">Cercospora beticola</name>
    <name type="common">Sugarbeet leaf spot fungus</name>
    <dbReference type="NCBI Taxonomy" id="122368"/>
    <lineage>
        <taxon>Eukaryota</taxon>
        <taxon>Fungi</taxon>
        <taxon>Dikarya</taxon>
        <taxon>Ascomycota</taxon>
        <taxon>Pezizomycotina</taxon>
        <taxon>Dothideomycetes</taxon>
        <taxon>Dothideomycetidae</taxon>
        <taxon>Mycosphaerellales</taxon>
        <taxon>Mycosphaerellaceae</taxon>
        <taxon>Cercospora</taxon>
    </lineage>
</organism>
<dbReference type="InterPro" id="IPR011990">
    <property type="entry name" value="TPR-like_helical_dom_sf"/>
</dbReference>
<dbReference type="Pfam" id="PF13041">
    <property type="entry name" value="PPR_2"/>
    <property type="match status" value="1"/>
</dbReference>